<proteinExistence type="predicted"/>
<dbReference type="EMBL" id="CAIX01000018">
    <property type="protein sequence ID" value="CCI41392.1"/>
    <property type="molecule type" value="Genomic_DNA"/>
</dbReference>
<feature type="signal peptide" evidence="1">
    <location>
        <begin position="1"/>
        <end position="23"/>
    </location>
</feature>
<feature type="chain" id="PRO_5001529315" description="Secreted protein" evidence="1">
    <location>
        <begin position="24"/>
        <end position="110"/>
    </location>
</feature>
<sequence length="110" mass="12815">MRFLDWFIIGMLLLDWLLRSSIQENLSNSMLIPSLDLRVTQRCNTIYSPAVQHAVARARGHDPCRKDYLDFRIAALIGWFGTKASHLRHAIRQFLLHIYRFASSRSLSVE</sequence>
<evidence type="ECO:0000313" key="2">
    <source>
        <dbReference type="EMBL" id="CCI41392.1"/>
    </source>
</evidence>
<keyword evidence="3" id="KW-1185">Reference proteome</keyword>
<dbReference type="AlphaFoldDB" id="A0A024G4E9"/>
<dbReference type="Proteomes" id="UP000053237">
    <property type="component" value="Unassembled WGS sequence"/>
</dbReference>
<name>A0A024G4E9_9STRA</name>
<protein>
    <recommendedName>
        <fullName evidence="4">Secreted protein</fullName>
    </recommendedName>
</protein>
<evidence type="ECO:0000313" key="3">
    <source>
        <dbReference type="Proteomes" id="UP000053237"/>
    </source>
</evidence>
<organism evidence="2 3">
    <name type="scientific">Albugo candida</name>
    <dbReference type="NCBI Taxonomy" id="65357"/>
    <lineage>
        <taxon>Eukaryota</taxon>
        <taxon>Sar</taxon>
        <taxon>Stramenopiles</taxon>
        <taxon>Oomycota</taxon>
        <taxon>Peronosporomycetes</taxon>
        <taxon>Albuginales</taxon>
        <taxon>Albuginaceae</taxon>
        <taxon>Albugo</taxon>
    </lineage>
</organism>
<keyword evidence="1" id="KW-0732">Signal</keyword>
<evidence type="ECO:0000256" key="1">
    <source>
        <dbReference type="SAM" id="SignalP"/>
    </source>
</evidence>
<comment type="caution">
    <text evidence="2">The sequence shown here is derived from an EMBL/GenBank/DDBJ whole genome shotgun (WGS) entry which is preliminary data.</text>
</comment>
<gene>
    <name evidence="2" type="ORF">BN9_021760</name>
</gene>
<accession>A0A024G4E9</accession>
<dbReference type="InParanoid" id="A0A024G4E9"/>
<reference evidence="2 3" key="1">
    <citation type="submission" date="2012-05" db="EMBL/GenBank/DDBJ databases">
        <title>Recombination and specialization in a pathogen metapopulation.</title>
        <authorList>
            <person name="Gardiner A."/>
            <person name="Kemen E."/>
            <person name="Schultz-Larsen T."/>
            <person name="MacLean D."/>
            <person name="Van Oosterhout C."/>
            <person name="Jones J.D.G."/>
        </authorList>
    </citation>
    <scope>NUCLEOTIDE SEQUENCE [LARGE SCALE GENOMIC DNA]</scope>
    <source>
        <strain evidence="2 3">Ac Nc2</strain>
    </source>
</reference>
<evidence type="ECO:0008006" key="4">
    <source>
        <dbReference type="Google" id="ProtNLM"/>
    </source>
</evidence>